<dbReference type="InterPro" id="IPR052159">
    <property type="entry name" value="Competence_DNA_uptake"/>
</dbReference>
<feature type="compositionally biased region" description="Polar residues" evidence="6">
    <location>
        <begin position="215"/>
        <end position="224"/>
    </location>
</feature>
<protein>
    <submittedName>
        <fullName evidence="10">Competence protein ComEC</fullName>
    </submittedName>
</protein>
<dbReference type="PROSITE" id="PS51257">
    <property type="entry name" value="PROKAR_LIPOPROTEIN"/>
    <property type="match status" value="1"/>
</dbReference>
<gene>
    <name evidence="10" type="ORF">C8E99_0977</name>
</gene>
<dbReference type="AlphaFoldDB" id="A0A3D9LDC7"/>
<dbReference type="Pfam" id="PF00753">
    <property type="entry name" value="Lactamase_B"/>
    <property type="match status" value="1"/>
</dbReference>
<feature type="transmembrane region" description="Helical" evidence="7">
    <location>
        <begin position="453"/>
        <end position="473"/>
    </location>
</feature>
<dbReference type="Pfam" id="PF03772">
    <property type="entry name" value="Competence"/>
    <property type="match status" value="1"/>
</dbReference>
<keyword evidence="3 7" id="KW-0812">Transmembrane</keyword>
<keyword evidence="5 7" id="KW-0472">Membrane</keyword>
<feature type="region of interest" description="Disordered" evidence="6">
    <location>
        <begin position="683"/>
        <end position="714"/>
    </location>
</feature>
<evidence type="ECO:0000256" key="1">
    <source>
        <dbReference type="ARBA" id="ARBA00004651"/>
    </source>
</evidence>
<dbReference type="InterPro" id="IPR036866">
    <property type="entry name" value="RibonucZ/Hydroxyglut_hydro"/>
</dbReference>
<dbReference type="EMBL" id="QREH01000001">
    <property type="protein sequence ID" value="REE03173.1"/>
    <property type="molecule type" value="Genomic_DNA"/>
</dbReference>
<evidence type="ECO:0000256" key="3">
    <source>
        <dbReference type="ARBA" id="ARBA00022692"/>
    </source>
</evidence>
<evidence type="ECO:0000256" key="4">
    <source>
        <dbReference type="ARBA" id="ARBA00022989"/>
    </source>
</evidence>
<feature type="transmembrane region" description="Helical" evidence="7">
    <location>
        <begin position="283"/>
        <end position="302"/>
    </location>
</feature>
<feature type="transmembrane region" description="Helical" evidence="7">
    <location>
        <begin position="12"/>
        <end position="34"/>
    </location>
</feature>
<dbReference type="OrthoDB" id="7177610at2"/>
<accession>A0A3D9LDC7</accession>
<feature type="region of interest" description="Disordered" evidence="6">
    <location>
        <begin position="213"/>
        <end position="234"/>
    </location>
</feature>
<comment type="subcellular location">
    <subcellularLocation>
        <location evidence="1">Cell membrane</location>
        <topology evidence="1">Multi-pass membrane protein</topology>
    </subcellularLocation>
</comment>
<dbReference type="RefSeq" id="WP_115931331.1">
    <property type="nucleotide sequence ID" value="NZ_QREH01000001.1"/>
</dbReference>
<feature type="domain" description="Metallo-beta-lactamase" evidence="8">
    <location>
        <begin position="604"/>
        <end position="779"/>
    </location>
</feature>
<dbReference type="Gene3D" id="3.60.15.10">
    <property type="entry name" value="Ribonuclease Z/Hydroxyacylglutathione hydrolase-like"/>
    <property type="match status" value="1"/>
</dbReference>
<dbReference type="PANTHER" id="PTHR30619:SF1">
    <property type="entry name" value="RECOMBINATION PROTEIN 2"/>
    <property type="match status" value="1"/>
</dbReference>
<feature type="transmembrane region" description="Helical" evidence="7">
    <location>
        <begin position="314"/>
        <end position="331"/>
    </location>
</feature>
<feature type="domain" description="ComEC/Rec2-related protein" evidence="9">
    <location>
        <begin position="263"/>
        <end position="535"/>
    </location>
</feature>
<evidence type="ECO:0000313" key="11">
    <source>
        <dbReference type="Proteomes" id="UP000256727"/>
    </source>
</evidence>
<keyword evidence="11" id="KW-1185">Reference proteome</keyword>
<dbReference type="InterPro" id="IPR001279">
    <property type="entry name" value="Metallo-B-lactamas"/>
</dbReference>
<evidence type="ECO:0000259" key="8">
    <source>
        <dbReference type="Pfam" id="PF00753"/>
    </source>
</evidence>
<evidence type="ECO:0000256" key="5">
    <source>
        <dbReference type="ARBA" id="ARBA00023136"/>
    </source>
</evidence>
<feature type="transmembrane region" description="Helical" evidence="7">
    <location>
        <begin position="95"/>
        <end position="116"/>
    </location>
</feature>
<evidence type="ECO:0000256" key="7">
    <source>
        <dbReference type="SAM" id="Phobius"/>
    </source>
</evidence>
<feature type="transmembrane region" description="Helical" evidence="7">
    <location>
        <begin position="480"/>
        <end position="499"/>
    </location>
</feature>
<dbReference type="SUPFAM" id="SSF56281">
    <property type="entry name" value="Metallo-hydrolase/oxidoreductase"/>
    <property type="match status" value="1"/>
</dbReference>
<feature type="transmembrane region" description="Helical" evidence="7">
    <location>
        <begin position="40"/>
        <end position="60"/>
    </location>
</feature>
<proteinExistence type="predicted"/>
<dbReference type="GO" id="GO:0005886">
    <property type="term" value="C:plasma membrane"/>
    <property type="evidence" value="ECO:0007669"/>
    <property type="project" value="UniProtKB-SubCell"/>
</dbReference>
<feature type="transmembrane region" description="Helical" evidence="7">
    <location>
        <begin position="519"/>
        <end position="539"/>
    </location>
</feature>
<organism evidence="10 11">
    <name type="scientific">Citricoccus muralis</name>
    <dbReference type="NCBI Taxonomy" id="169134"/>
    <lineage>
        <taxon>Bacteria</taxon>
        <taxon>Bacillati</taxon>
        <taxon>Actinomycetota</taxon>
        <taxon>Actinomycetes</taxon>
        <taxon>Micrococcales</taxon>
        <taxon>Micrococcaceae</taxon>
        <taxon>Citricoccus</taxon>
    </lineage>
</organism>
<feature type="transmembrane region" description="Helical" evidence="7">
    <location>
        <begin position="337"/>
        <end position="354"/>
    </location>
</feature>
<evidence type="ECO:0000256" key="6">
    <source>
        <dbReference type="SAM" id="MobiDB-lite"/>
    </source>
</evidence>
<sequence>MRISAEGRVPAAVDLRLVPAVALTLAACLAIPLIPYEAALMVPWVLAIMAVGATCLMMWASAGQGRSQFQFPGQGHRPGDAPAPTVGRRRGRTTAITALAAIALWIAAVAAVQAVGDRAPVRGSGWEDAVAAERPLRLSGEAAGPAVLRAGTFGDSWHLTVSVQAFGHPSREIPGGAEVVVSGGSEWEGLQSGAAVCFTASPEAEGDTVFARASTAPQTGSCSGDTGEPGLGGAPTGRDIVRAAVHQAAAGTVGAAPQLLPGLILGDRSAQDPSLDESMKTSGLSHLSAVSGANCTLIAGAVTMALRSLRVRRPVVLGAVLGVLVVFVIVVGLEPSVIRAAVMGALGAWAVFFGRGRQALPLLCLAACVLLCWQPGLAGEPAFQLSLAATAGIVLAARPVEQWLTAVLGRVLPGPVAGILGAALAVTVTAQVACQPILVGMTGEFSAYSVPANLLAAPLVPFVTVPGTFAAVLAVPWPGLAAAVFWVVGWPAAGIGWIASEVSGWPGALHAWPEGALGAGLVLMHVAAALALLWLLMRWERSRPARVRRLGLHGRPRPTPAGHLRWSLAAAWTTVCAAAGSQLGLVIAPPSGSLPADWSLAACDVGQGDMLVLRTGERAAMVVDTGPDPAAATACLDRIGVDRVDLLVLSHLHQDHAGAAADIVGCCHATEVLYSTLESAPGPGVPAGARQPAPGESGKASESGRVGESGRAGDRPASGYWVDWTVLEADPEAGNENDASLQMTATVHTPEGDYTVLLTGDMEEEASRALLAQDVLPESVDVLKVAHHGARNGGLDVVRAVDPALSVVQVGRDNGYGHPHPSVIGELERHGPVIRTDLHGTTVVSLREGELVPTLTGARAPEASGTRPAGEAG</sequence>
<dbReference type="InterPro" id="IPR004477">
    <property type="entry name" value="ComEC_N"/>
</dbReference>
<dbReference type="NCBIfam" id="TIGR00360">
    <property type="entry name" value="ComEC_N-term"/>
    <property type="match status" value="1"/>
</dbReference>
<evidence type="ECO:0000256" key="2">
    <source>
        <dbReference type="ARBA" id="ARBA00022475"/>
    </source>
</evidence>
<reference evidence="10 11" key="1">
    <citation type="submission" date="2018-07" db="EMBL/GenBank/DDBJ databases">
        <title>Sequencing the genomes of 1000 actinobacteria strains.</title>
        <authorList>
            <person name="Klenk H.-P."/>
        </authorList>
    </citation>
    <scope>NUCLEOTIDE SEQUENCE [LARGE SCALE GENOMIC DNA]</scope>
    <source>
        <strain evidence="10 11">DSM 14442</strain>
    </source>
</reference>
<keyword evidence="2" id="KW-1003">Cell membrane</keyword>
<keyword evidence="4 7" id="KW-1133">Transmembrane helix</keyword>
<dbReference type="PANTHER" id="PTHR30619">
    <property type="entry name" value="DNA INTERNALIZATION/COMPETENCE PROTEIN COMEC/REC2"/>
    <property type="match status" value="1"/>
</dbReference>
<feature type="region of interest" description="Disordered" evidence="6">
    <location>
        <begin position="69"/>
        <end position="88"/>
    </location>
</feature>
<feature type="transmembrane region" description="Helical" evidence="7">
    <location>
        <begin position="412"/>
        <end position="433"/>
    </location>
</feature>
<dbReference type="Proteomes" id="UP000256727">
    <property type="component" value="Unassembled WGS sequence"/>
</dbReference>
<name>A0A3D9LDC7_9MICC</name>
<evidence type="ECO:0000313" key="10">
    <source>
        <dbReference type="EMBL" id="REE03173.1"/>
    </source>
</evidence>
<evidence type="ECO:0000259" key="9">
    <source>
        <dbReference type="Pfam" id="PF03772"/>
    </source>
</evidence>
<comment type="caution">
    <text evidence="10">The sequence shown here is derived from an EMBL/GenBank/DDBJ whole genome shotgun (WGS) entry which is preliminary data.</text>
</comment>